<dbReference type="Proteomes" id="UP000298058">
    <property type="component" value="Unassembled WGS sequence"/>
</dbReference>
<protein>
    <submittedName>
        <fullName evidence="1">Uncharacterized protein</fullName>
    </submittedName>
</protein>
<dbReference type="EMBL" id="RQHW01000007">
    <property type="protein sequence ID" value="TGN20822.1"/>
    <property type="molecule type" value="Genomic_DNA"/>
</dbReference>
<accession>A0A4R9M3Y8</accession>
<comment type="caution">
    <text evidence="1">The sequence shown here is derived from an EMBL/GenBank/DDBJ whole genome shotgun (WGS) entry which is preliminary data.</text>
</comment>
<evidence type="ECO:0000313" key="1">
    <source>
        <dbReference type="EMBL" id="TGN20822.1"/>
    </source>
</evidence>
<reference evidence="1" key="1">
    <citation type="journal article" date="2019" name="PLoS Negl. Trop. Dis.">
        <title>Revisiting the worldwide diversity of Leptospira species in the environment.</title>
        <authorList>
            <person name="Vincent A.T."/>
            <person name="Schiettekatte O."/>
            <person name="Bourhy P."/>
            <person name="Veyrier F.J."/>
            <person name="Picardeau M."/>
        </authorList>
    </citation>
    <scope>NUCLEOTIDE SEQUENCE [LARGE SCALE GENOMIC DNA]</scope>
    <source>
        <strain evidence="1">201300427</strain>
    </source>
</reference>
<evidence type="ECO:0000313" key="2">
    <source>
        <dbReference type="Proteomes" id="UP000298058"/>
    </source>
</evidence>
<name>A0A4R9M3Y8_9LEPT</name>
<sequence length="167" mass="18385">MKLYAIAKLVSQSEVSSRLSSFGDTYVNGMIFVEIPELGFQGKNLILCRYGLSIPYLKVKKGQPLWVEPTIGDNERYVYVGFAEPMKNSYGNGNSIVLFDSGDLNITIEEGGNIIIKNNENQLEIKPSQTDASKDLVHTSTRTAFSDGFMTAFGPTVSRIPNAHPVT</sequence>
<organism evidence="1 2">
    <name type="scientific">Leptospira idonii</name>
    <dbReference type="NCBI Taxonomy" id="1193500"/>
    <lineage>
        <taxon>Bacteria</taxon>
        <taxon>Pseudomonadati</taxon>
        <taxon>Spirochaetota</taxon>
        <taxon>Spirochaetia</taxon>
        <taxon>Leptospirales</taxon>
        <taxon>Leptospiraceae</taxon>
        <taxon>Leptospira</taxon>
    </lineage>
</organism>
<dbReference type="AlphaFoldDB" id="A0A4R9M3Y8"/>
<keyword evidence="2" id="KW-1185">Reference proteome</keyword>
<gene>
    <name evidence="1" type="ORF">EHS15_01935</name>
</gene>
<proteinExistence type="predicted"/>
<dbReference type="RefSeq" id="WP_135758857.1">
    <property type="nucleotide sequence ID" value="NZ_RQHW01000007.1"/>
</dbReference>